<dbReference type="Pfam" id="PF12950">
    <property type="entry name" value="TaqI_C"/>
    <property type="match status" value="1"/>
</dbReference>
<dbReference type="STRING" id="83771.SAMN02910357_00227"/>
<dbReference type="AlphaFoldDB" id="A0A1T4UZ87"/>
<proteinExistence type="inferred from homology"/>
<dbReference type="InterPro" id="IPR050953">
    <property type="entry name" value="N4_N6_ade-DNA_methylase"/>
</dbReference>
<evidence type="ECO:0000259" key="8">
    <source>
        <dbReference type="Pfam" id="PF12950"/>
    </source>
</evidence>
<comment type="catalytic activity">
    <reaction evidence="6">
        <text>a 2'-deoxyadenosine in DNA + S-adenosyl-L-methionine = an N(6)-methyl-2'-deoxyadenosine in DNA + S-adenosyl-L-homocysteine + H(+)</text>
        <dbReference type="Rhea" id="RHEA:15197"/>
        <dbReference type="Rhea" id="RHEA-COMP:12418"/>
        <dbReference type="Rhea" id="RHEA-COMP:12419"/>
        <dbReference type="ChEBI" id="CHEBI:15378"/>
        <dbReference type="ChEBI" id="CHEBI:57856"/>
        <dbReference type="ChEBI" id="CHEBI:59789"/>
        <dbReference type="ChEBI" id="CHEBI:90615"/>
        <dbReference type="ChEBI" id="CHEBI:90616"/>
        <dbReference type="EC" id="2.1.1.72"/>
    </reaction>
</comment>
<dbReference type="GO" id="GO:0008170">
    <property type="term" value="F:N-methyltransferase activity"/>
    <property type="evidence" value="ECO:0007669"/>
    <property type="project" value="InterPro"/>
</dbReference>
<dbReference type="InterPro" id="IPR025931">
    <property type="entry name" value="TaqI_C"/>
</dbReference>
<dbReference type="GO" id="GO:0032259">
    <property type="term" value="P:methylation"/>
    <property type="evidence" value="ECO:0007669"/>
    <property type="project" value="UniProtKB-KW"/>
</dbReference>
<dbReference type="Gene3D" id="3.90.220.10">
    <property type="entry name" value="Adenine-n6-DNA-methyltransferase Taqi, Chain A, domain 2"/>
    <property type="match status" value="1"/>
</dbReference>
<dbReference type="InterPro" id="IPR003356">
    <property type="entry name" value="DNA_methylase_A-5"/>
</dbReference>
<dbReference type="PANTHER" id="PTHR33841">
    <property type="entry name" value="DNA METHYLTRANSFERASE YEEA-RELATED"/>
    <property type="match status" value="1"/>
</dbReference>
<comment type="similarity">
    <text evidence="1">Belongs to the N(4)/N(6)-methyltransferase family.</text>
</comment>
<evidence type="ECO:0000256" key="2">
    <source>
        <dbReference type="ARBA" id="ARBA00011900"/>
    </source>
</evidence>
<dbReference type="Proteomes" id="UP000242432">
    <property type="component" value="Unassembled WGS sequence"/>
</dbReference>
<dbReference type="GO" id="GO:0009007">
    <property type="term" value="F:site-specific DNA-methyltransferase (adenine-specific) activity"/>
    <property type="evidence" value="ECO:0007669"/>
    <property type="project" value="UniProtKB-EC"/>
</dbReference>
<evidence type="ECO:0000259" key="7">
    <source>
        <dbReference type="Pfam" id="PF02384"/>
    </source>
</evidence>
<keyword evidence="3" id="KW-0489">Methyltransferase</keyword>
<evidence type="ECO:0000313" key="10">
    <source>
        <dbReference type="Proteomes" id="UP000242432"/>
    </source>
</evidence>
<keyword evidence="5" id="KW-0680">Restriction system</keyword>
<accession>A0A1T4UZ87</accession>
<dbReference type="EC" id="2.1.1.72" evidence="2"/>
<dbReference type="GO" id="GO:0003677">
    <property type="term" value="F:DNA binding"/>
    <property type="evidence" value="ECO:0007669"/>
    <property type="project" value="InterPro"/>
</dbReference>
<dbReference type="InterPro" id="IPR002052">
    <property type="entry name" value="DNA_methylase_N6_adenine_CS"/>
</dbReference>
<dbReference type="Gene3D" id="3.40.50.150">
    <property type="entry name" value="Vaccinia Virus protein VP39"/>
    <property type="match status" value="1"/>
</dbReference>
<reference evidence="10" key="1">
    <citation type="submission" date="2017-02" db="EMBL/GenBank/DDBJ databases">
        <authorList>
            <person name="Varghese N."/>
            <person name="Submissions S."/>
        </authorList>
    </citation>
    <scope>NUCLEOTIDE SEQUENCE [LARGE SCALE GENOMIC DNA]</scope>
    <source>
        <strain evidence="10">DSM 3072</strain>
    </source>
</reference>
<dbReference type="GO" id="GO:0009307">
    <property type="term" value="P:DNA restriction-modification system"/>
    <property type="evidence" value="ECO:0007669"/>
    <property type="project" value="UniProtKB-KW"/>
</dbReference>
<protein>
    <recommendedName>
        <fullName evidence="2">site-specific DNA-methyltransferase (adenine-specific)</fullName>
        <ecNumber evidence="2">2.1.1.72</ecNumber>
    </recommendedName>
</protein>
<feature type="domain" description="TaqI-like C-terminal specificity" evidence="8">
    <location>
        <begin position="484"/>
        <end position="596"/>
    </location>
</feature>
<dbReference type="EMBL" id="FUXX01000003">
    <property type="protein sequence ID" value="SKA57938.1"/>
    <property type="molecule type" value="Genomic_DNA"/>
</dbReference>
<keyword evidence="4" id="KW-0808">Transferase</keyword>
<keyword evidence="10" id="KW-1185">Reference proteome</keyword>
<sequence length="649" mass="73310">MAEQHKTDFLSLGQTCDLLDVSLSTIKNWLKTGKIKDDSADGSLKFSKTQIDSIISSRNSLKRRRAAANSRQSVRAQELYINYISKNSPNHIALSILVEDFSSTLTYIRALLCESFLQLLVEAKKLDTYVSSHFFKAYLEGRLDIGRYEWLLLELIDKTPKNSLLKSCRNLPEFELHYVPYEDTLGLIYLSLMELSSRRQEGRYYTPQELTDTALETISIRSGRVFLDPCCGSGNFLLRLLKRGADVNDLYGCDLDSLSVSLARINFALAEDDLTEEFLCTHLLKADTLISKNLPKADVIVGNPPFGSCDDPAAIKRYAKTLEEAKKNRPYFADLFVERSLNLLDEGGIVQFVLPEAILNVASHDLIRTFISMHARVKSVRYLDEVFHAVQCQSVVLTLEKTSYSGAVGEVIVNTNESTYIVRRERSSLDFNFRITDQEAKVLSKMDDFEHCVKLRGHAQFALGIVTGSNSGMVHSEPLSGDEPVLRGVDIEPFKIGAPKSFVNLKESKFQQIAPIEYYRSPVKIVYRFIAKYPIVALDKKGRLTLNSCNFLIPRFDNLSPVYLCAVLNSSAVRFYFERKFHTIKILRSLLEEVPIPIASADDQLQIEFMVNDLKEASGAEAEKIRHQIDRKIAEIYGLGKRALKLISA</sequence>
<dbReference type="RefSeq" id="WP_078927918.1">
    <property type="nucleotide sequence ID" value="NZ_FUXX01000003.1"/>
</dbReference>
<feature type="domain" description="DNA methylase adenine-specific" evidence="7">
    <location>
        <begin position="182"/>
        <end position="425"/>
    </location>
</feature>
<dbReference type="InterPro" id="IPR023135">
    <property type="entry name" value="N6_DNA_MeTrfase_TaqI_C"/>
</dbReference>
<dbReference type="Pfam" id="PF02384">
    <property type="entry name" value="N6_Mtase"/>
    <property type="match status" value="1"/>
</dbReference>
<gene>
    <name evidence="9" type="ORF">SAMN02745213_00299</name>
</gene>
<evidence type="ECO:0000313" key="9">
    <source>
        <dbReference type="EMBL" id="SKA57938.1"/>
    </source>
</evidence>
<dbReference type="InterPro" id="IPR029063">
    <property type="entry name" value="SAM-dependent_MTases_sf"/>
</dbReference>
<evidence type="ECO:0000256" key="6">
    <source>
        <dbReference type="ARBA" id="ARBA00047942"/>
    </source>
</evidence>
<dbReference type="PRINTS" id="PR00507">
    <property type="entry name" value="N12N6MTFRASE"/>
</dbReference>
<name>A0A1T4UZ87_9GAMM</name>
<evidence type="ECO:0000256" key="4">
    <source>
        <dbReference type="ARBA" id="ARBA00022679"/>
    </source>
</evidence>
<dbReference type="PROSITE" id="PS00092">
    <property type="entry name" value="N6_MTASE"/>
    <property type="match status" value="1"/>
</dbReference>
<evidence type="ECO:0000256" key="1">
    <source>
        <dbReference type="ARBA" id="ARBA00006594"/>
    </source>
</evidence>
<organism evidence="9 10">
    <name type="scientific">Succinivibrio dextrinosolvens DSM 3072</name>
    <dbReference type="NCBI Taxonomy" id="1123324"/>
    <lineage>
        <taxon>Bacteria</taxon>
        <taxon>Pseudomonadati</taxon>
        <taxon>Pseudomonadota</taxon>
        <taxon>Gammaproteobacteria</taxon>
        <taxon>Aeromonadales</taxon>
        <taxon>Succinivibrionaceae</taxon>
        <taxon>Succinivibrio</taxon>
    </lineage>
</organism>
<dbReference type="SUPFAM" id="SSF53335">
    <property type="entry name" value="S-adenosyl-L-methionine-dependent methyltransferases"/>
    <property type="match status" value="1"/>
</dbReference>
<evidence type="ECO:0000256" key="5">
    <source>
        <dbReference type="ARBA" id="ARBA00022747"/>
    </source>
</evidence>
<dbReference type="CDD" id="cd02440">
    <property type="entry name" value="AdoMet_MTases"/>
    <property type="match status" value="1"/>
</dbReference>
<evidence type="ECO:0000256" key="3">
    <source>
        <dbReference type="ARBA" id="ARBA00022603"/>
    </source>
</evidence>
<dbReference type="PANTHER" id="PTHR33841:SF1">
    <property type="entry name" value="DNA METHYLTRANSFERASE A"/>
    <property type="match status" value="1"/>
</dbReference>